<keyword evidence="2" id="KW-0805">Transcription regulation</keyword>
<dbReference type="InterPro" id="IPR036388">
    <property type="entry name" value="WH-like_DNA-bd_sf"/>
</dbReference>
<dbReference type="InterPro" id="IPR005119">
    <property type="entry name" value="LysR_subst-bd"/>
</dbReference>
<dbReference type="Gene3D" id="3.40.190.290">
    <property type="match status" value="1"/>
</dbReference>
<dbReference type="PRINTS" id="PR00039">
    <property type="entry name" value="HTHLYSR"/>
</dbReference>
<dbReference type="EMBL" id="VHSG01000017">
    <property type="protein sequence ID" value="TQV74253.1"/>
    <property type="molecule type" value="Genomic_DNA"/>
</dbReference>
<accession>A0A545TAK3</accession>
<dbReference type="PANTHER" id="PTHR30537">
    <property type="entry name" value="HTH-TYPE TRANSCRIPTIONAL REGULATOR"/>
    <property type="match status" value="1"/>
</dbReference>
<proteinExistence type="inferred from homology"/>
<dbReference type="OrthoDB" id="5721010at2"/>
<dbReference type="FunFam" id="3.40.190.290:FF:000001">
    <property type="entry name" value="Transcriptional regulator, LysR family"/>
    <property type="match status" value="1"/>
</dbReference>
<dbReference type="SUPFAM" id="SSF46785">
    <property type="entry name" value="Winged helix' DNA-binding domain"/>
    <property type="match status" value="1"/>
</dbReference>
<evidence type="ECO:0000259" key="5">
    <source>
        <dbReference type="PROSITE" id="PS50931"/>
    </source>
</evidence>
<dbReference type="PANTHER" id="PTHR30537:SF5">
    <property type="entry name" value="HTH-TYPE TRANSCRIPTIONAL ACTIVATOR TTDR-RELATED"/>
    <property type="match status" value="1"/>
</dbReference>
<keyword evidence="7" id="KW-1185">Reference proteome</keyword>
<dbReference type="Pfam" id="PF03466">
    <property type="entry name" value="LysR_substrate"/>
    <property type="match status" value="1"/>
</dbReference>
<dbReference type="FunFam" id="1.10.10.10:FF:000001">
    <property type="entry name" value="LysR family transcriptional regulator"/>
    <property type="match status" value="1"/>
</dbReference>
<dbReference type="Pfam" id="PF00126">
    <property type="entry name" value="HTH_1"/>
    <property type="match status" value="1"/>
</dbReference>
<dbReference type="GO" id="GO:0006351">
    <property type="term" value="P:DNA-templated transcription"/>
    <property type="evidence" value="ECO:0007669"/>
    <property type="project" value="TreeGrafter"/>
</dbReference>
<sequence>MNRFDAMEVYVAVVEAGSLSAAAERLNLAKSAVSRRIAELENHLGVQLLTRTTRRQTLTDTGRAYYQQCLRILNDVAELESSIASQTSALKGRLRIAAPLTFGVYHLTQAINEFIARHPAIEFDLDFNDRLIDLVHEGFDVSLRIGSLENSSMIARRLAAIHHVVCASPNYLKTRGRPQHPDELRGHRVIHYSNLPDSSWHYRHGDGTQGTAAVPAKILANNGDFIRCAAVAGHGITMLPTFIVHESIRSGALVPLLTEYRWRGVNAYAIYPPTRHLSLRVRAFIDFLAERFSGTPSWDRDLPGLAFEV</sequence>
<gene>
    <name evidence="6" type="ORF">FKG94_16760</name>
</gene>
<reference evidence="6 7" key="1">
    <citation type="submission" date="2019-06" db="EMBL/GenBank/DDBJ databases">
        <title>Whole genome sequence for Cellvibrionaceae sp. R142.</title>
        <authorList>
            <person name="Wang G."/>
        </authorList>
    </citation>
    <scope>NUCLEOTIDE SEQUENCE [LARGE SCALE GENOMIC DNA]</scope>
    <source>
        <strain evidence="6 7">R142</strain>
    </source>
</reference>
<evidence type="ECO:0000313" key="6">
    <source>
        <dbReference type="EMBL" id="TQV74253.1"/>
    </source>
</evidence>
<comment type="similarity">
    <text evidence="1">Belongs to the LysR transcriptional regulatory family.</text>
</comment>
<name>A0A545TAK3_9GAMM</name>
<organism evidence="6 7">
    <name type="scientific">Exilibacterium tricleocarpae</name>
    <dbReference type="NCBI Taxonomy" id="2591008"/>
    <lineage>
        <taxon>Bacteria</taxon>
        <taxon>Pseudomonadati</taxon>
        <taxon>Pseudomonadota</taxon>
        <taxon>Gammaproteobacteria</taxon>
        <taxon>Cellvibrionales</taxon>
        <taxon>Cellvibrionaceae</taxon>
        <taxon>Exilibacterium</taxon>
    </lineage>
</organism>
<keyword evidence="3" id="KW-0238">DNA-binding</keyword>
<dbReference type="InterPro" id="IPR000847">
    <property type="entry name" value="LysR_HTH_N"/>
</dbReference>
<evidence type="ECO:0000256" key="2">
    <source>
        <dbReference type="ARBA" id="ARBA00023015"/>
    </source>
</evidence>
<keyword evidence="4" id="KW-0804">Transcription</keyword>
<dbReference type="Gene3D" id="1.10.10.10">
    <property type="entry name" value="Winged helix-like DNA-binding domain superfamily/Winged helix DNA-binding domain"/>
    <property type="match status" value="1"/>
</dbReference>
<dbReference type="RefSeq" id="WP_142905476.1">
    <property type="nucleotide sequence ID" value="NZ_ML660096.1"/>
</dbReference>
<dbReference type="GO" id="GO:0043565">
    <property type="term" value="F:sequence-specific DNA binding"/>
    <property type="evidence" value="ECO:0007669"/>
    <property type="project" value="TreeGrafter"/>
</dbReference>
<evidence type="ECO:0000256" key="1">
    <source>
        <dbReference type="ARBA" id="ARBA00009437"/>
    </source>
</evidence>
<dbReference type="InterPro" id="IPR036390">
    <property type="entry name" value="WH_DNA-bd_sf"/>
</dbReference>
<dbReference type="CDD" id="cd08422">
    <property type="entry name" value="PBP2_CrgA_like"/>
    <property type="match status" value="1"/>
</dbReference>
<comment type="caution">
    <text evidence="6">The sequence shown here is derived from an EMBL/GenBank/DDBJ whole genome shotgun (WGS) entry which is preliminary data.</text>
</comment>
<evidence type="ECO:0000256" key="3">
    <source>
        <dbReference type="ARBA" id="ARBA00023125"/>
    </source>
</evidence>
<dbReference type="Proteomes" id="UP000319732">
    <property type="component" value="Unassembled WGS sequence"/>
</dbReference>
<dbReference type="GO" id="GO:0003700">
    <property type="term" value="F:DNA-binding transcription factor activity"/>
    <property type="evidence" value="ECO:0007669"/>
    <property type="project" value="InterPro"/>
</dbReference>
<feature type="domain" description="HTH lysR-type" evidence="5">
    <location>
        <begin position="1"/>
        <end position="59"/>
    </location>
</feature>
<dbReference type="SUPFAM" id="SSF53850">
    <property type="entry name" value="Periplasmic binding protein-like II"/>
    <property type="match status" value="1"/>
</dbReference>
<dbReference type="AlphaFoldDB" id="A0A545TAK3"/>
<evidence type="ECO:0000256" key="4">
    <source>
        <dbReference type="ARBA" id="ARBA00023163"/>
    </source>
</evidence>
<protein>
    <submittedName>
        <fullName evidence="6">LysR family transcriptional regulator</fullName>
    </submittedName>
</protein>
<evidence type="ECO:0000313" key="7">
    <source>
        <dbReference type="Proteomes" id="UP000319732"/>
    </source>
</evidence>
<dbReference type="InterPro" id="IPR058163">
    <property type="entry name" value="LysR-type_TF_proteobact-type"/>
</dbReference>
<dbReference type="PROSITE" id="PS50931">
    <property type="entry name" value="HTH_LYSR"/>
    <property type="match status" value="1"/>
</dbReference>